<comment type="subcellular location">
    <subcellularLocation>
        <location evidence="1">Cell outer membrane</location>
        <topology evidence="1">Multi-pass membrane protein</topology>
    </subcellularLocation>
</comment>
<reference evidence="5 6" key="1">
    <citation type="submission" date="2018-03" db="EMBL/GenBank/DDBJ databases">
        <title>Whole genome sequencing of Histamine producing bacteria.</title>
        <authorList>
            <person name="Butler K."/>
        </authorList>
    </citation>
    <scope>NUCLEOTIDE SEQUENCE [LARGE SCALE GENOMIC DNA]</scope>
    <source>
        <strain evidence="5 6">BS2</strain>
    </source>
</reference>
<evidence type="ECO:0000256" key="1">
    <source>
        <dbReference type="ARBA" id="ARBA00004571"/>
    </source>
</evidence>
<dbReference type="SUPFAM" id="SSF56935">
    <property type="entry name" value="Porins"/>
    <property type="match status" value="1"/>
</dbReference>
<organism evidence="5 6">
    <name type="scientific">Photobacterium aquimaris</name>
    <dbReference type="NCBI Taxonomy" id="512643"/>
    <lineage>
        <taxon>Bacteria</taxon>
        <taxon>Pseudomonadati</taxon>
        <taxon>Pseudomonadota</taxon>
        <taxon>Gammaproteobacteria</taxon>
        <taxon>Vibrionales</taxon>
        <taxon>Vibrionaceae</taxon>
        <taxon>Photobacterium</taxon>
    </lineage>
</organism>
<dbReference type="RefSeq" id="WP_065166502.1">
    <property type="nucleotide sequence ID" value="NZ_LZEZ01000001.1"/>
</dbReference>
<dbReference type="GO" id="GO:0015288">
    <property type="term" value="F:porin activity"/>
    <property type="evidence" value="ECO:0007669"/>
    <property type="project" value="InterPro"/>
</dbReference>
<proteinExistence type="predicted"/>
<dbReference type="AlphaFoldDB" id="A0A2T3IJ44"/>
<feature type="signal peptide" evidence="4">
    <location>
        <begin position="1"/>
        <end position="26"/>
    </location>
</feature>
<evidence type="ECO:0000256" key="4">
    <source>
        <dbReference type="SAM" id="SignalP"/>
    </source>
</evidence>
<dbReference type="InterPro" id="IPR033900">
    <property type="entry name" value="Gram_neg_porin_domain"/>
</dbReference>
<name>A0A2T3IJ44_9GAMM</name>
<protein>
    <submittedName>
        <fullName evidence="5">Porin</fullName>
    </submittedName>
</protein>
<dbReference type="OrthoDB" id="8173690at2"/>
<dbReference type="GO" id="GO:0009279">
    <property type="term" value="C:cell outer membrane"/>
    <property type="evidence" value="ECO:0007669"/>
    <property type="project" value="UniProtKB-SubCell"/>
</dbReference>
<evidence type="ECO:0000256" key="2">
    <source>
        <dbReference type="ARBA" id="ARBA00022729"/>
    </source>
</evidence>
<dbReference type="Gene3D" id="2.40.160.10">
    <property type="entry name" value="Porin"/>
    <property type="match status" value="1"/>
</dbReference>
<dbReference type="PANTHER" id="PTHR34501:SF2">
    <property type="entry name" value="OUTER MEMBRANE PORIN F-RELATED"/>
    <property type="match status" value="1"/>
</dbReference>
<dbReference type="InterPro" id="IPR050298">
    <property type="entry name" value="Gram-neg_bact_OMP"/>
</dbReference>
<comment type="caution">
    <text evidence="5">The sequence shown here is derived from an EMBL/GenBank/DDBJ whole genome shotgun (WGS) entry which is preliminary data.</text>
</comment>
<gene>
    <name evidence="5" type="ORF">CTM88_11840</name>
</gene>
<dbReference type="EMBL" id="PYMK01000012">
    <property type="protein sequence ID" value="PSU28364.1"/>
    <property type="molecule type" value="Genomic_DNA"/>
</dbReference>
<feature type="chain" id="PRO_5015772147" evidence="4">
    <location>
        <begin position="27"/>
        <end position="370"/>
    </location>
</feature>
<keyword evidence="3" id="KW-0472">Membrane</keyword>
<sequence>MENMFKRTLLGAAIATAAMASTGANAAIDLLDGKVQMYGQAAGFVQYGMPKADKSDDTVSAVIESRIGFRGAVEFDNFAPTLLWQIEGGNADNGGYDPNESWKHPNNGALGARDTFLGFQFDGIGSFKYGRQLVAAYNYVDWPHSNPGLGNVFDWNNDIGASFEDRTNNNLRFDSANFGGFNVQATLSNMATSTDNLAYSIAASYSADMFSVHAGYYNNGADKSTTTVKEQLDKDGFVEEVKTTTIDNTGSQYSIFGGSLFLGDITLTAAGKYMTTDVALGTNSQWAWSTTAQYVYNGQWVYKVGYAGTSEADIAGKGKQADTDDMALTARLGYLLPSAYLFTDIRHYNMNGGTEGGDSTNLLMGVEYYF</sequence>
<keyword evidence="2 4" id="KW-0732">Signal</keyword>
<evidence type="ECO:0000256" key="3">
    <source>
        <dbReference type="ARBA" id="ARBA00023136"/>
    </source>
</evidence>
<accession>A0A2T3IJ44</accession>
<evidence type="ECO:0000313" key="5">
    <source>
        <dbReference type="EMBL" id="PSU28364.1"/>
    </source>
</evidence>
<dbReference type="PANTHER" id="PTHR34501">
    <property type="entry name" value="PROTEIN YDDL-RELATED"/>
    <property type="match status" value="1"/>
</dbReference>
<dbReference type="Proteomes" id="UP000240254">
    <property type="component" value="Unassembled WGS sequence"/>
</dbReference>
<dbReference type="InterPro" id="IPR023614">
    <property type="entry name" value="Porin_dom_sf"/>
</dbReference>
<dbReference type="CDD" id="cd00342">
    <property type="entry name" value="gram_neg_porins"/>
    <property type="match status" value="1"/>
</dbReference>
<evidence type="ECO:0000313" key="6">
    <source>
        <dbReference type="Proteomes" id="UP000240254"/>
    </source>
</evidence>